<dbReference type="EMBL" id="LHPM01000019">
    <property type="protein sequence ID" value="OAL62002.1"/>
    <property type="molecule type" value="Genomic_DNA"/>
</dbReference>
<protein>
    <submittedName>
        <fullName evidence="2">Uncharacterized protein</fullName>
    </submittedName>
</protein>
<dbReference type="AlphaFoldDB" id="A0A178EPN7"/>
<evidence type="ECO:0000313" key="3">
    <source>
        <dbReference type="Proteomes" id="UP000243015"/>
    </source>
</evidence>
<comment type="caution">
    <text evidence="2">The sequence shown here is derived from an EMBL/GenBank/DDBJ whole genome shotgun (WGS) entry which is preliminary data.</text>
</comment>
<organism evidence="2 3">
    <name type="scientific">Trichophyton rubrum</name>
    <name type="common">Athlete's foot fungus</name>
    <name type="synonym">Epidermophyton rubrum</name>
    <dbReference type="NCBI Taxonomy" id="5551"/>
    <lineage>
        <taxon>Eukaryota</taxon>
        <taxon>Fungi</taxon>
        <taxon>Dikarya</taxon>
        <taxon>Ascomycota</taxon>
        <taxon>Pezizomycotina</taxon>
        <taxon>Eurotiomycetes</taxon>
        <taxon>Eurotiomycetidae</taxon>
        <taxon>Onygenales</taxon>
        <taxon>Arthrodermataceae</taxon>
        <taxon>Trichophyton</taxon>
    </lineage>
</organism>
<evidence type="ECO:0000256" key="1">
    <source>
        <dbReference type="SAM" id="MobiDB-lite"/>
    </source>
</evidence>
<proteinExistence type="predicted"/>
<reference evidence="2 3" key="1">
    <citation type="submission" date="2016-05" db="EMBL/GenBank/DDBJ databases">
        <title>Genome sequencing of Trichophyton rubrum CMCC(F)T1i isolated from hair.</title>
        <authorList>
            <person name="Zhan P."/>
            <person name="Tao Y."/>
            <person name="Liu W."/>
        </authorList>
    </citation>
    <scope>NUCLEOTIDE SEQUENCE [LARGE SCALE GENOMIC DNA]</scope>
    <source>
        <strain evidence="3">CMCC(F)T1i</strain>
    </source>
</reference>
<dbReference type="Proteomes" id="UP000243015">
    <property type="component" value="Unassembled WGS sequence"/>
</dbReference>
<gene>
    <name evidence="2" type="ORF">A7C99_6573</name>
</gene>
<dbReference type="VEuPathDB" id="FungiDB:TERG_03128"/>
<accession>A0A178EPN7</accession>
<feature type="compositionally biased region" description="Basic and acidic residues" evidence="1">
    <location>
        <begin position="10"/>
        <end position="20"/>
    </location>
</feature>
<name>A0A178EPN7_TRIRU</name>
<evidence type="ECO:0000313" key="2">
    <source>
        <dbReference type="EMBL" id="OAL62002.1"/>
    </source>
</evidence>
<sequence>MIAGLKRERKSKEKAEEREGLSASDVVHLGVGSRRAGDGQPTGPRSDADDDDNEEQHELSDVPTEPLAAILPIFHLY</sequence>
<feature type="region of interest" description="Disordered" evidence="1">
    <location>
        <begin position="1"/>
        <end position="65"/>
    </location>
</feature>